<dbReference type="SUPFAM" id="SSF53098">
    <property type="entry name" value="Ribonuclease H-like"/>
    <property type="match status" value="1"/>
</dbReference>
<dbReference type="Gene3D" id="3.30.420.10">
    <property type="entry name" value="Ribonuclease H-like superfamily/Ribonuclease H"/>
    <property type="match status" value="1"/>
</dbReference>
<feature type="compositionally biased region" description="Acidic residues" evidence="5">
    <location>
        <begin position="13"/>
        <end position="27"/>
    </location>
</feature>
<dbReference type="InterPro" id="IPR012337">
    <property type="entry name" value="RNaseH-like_sf"/>
</dbReference>
<dbReference type="EMBL" id="LSRX01000318">
    <property type="protein sequence ID" value="OLQ00717.1"/>
    <property type="molecule type" value="Genomic_DNA"/>
</dbReference>
<dbReference type="PANTHER" id="PTHR37984">
    <property type="entry name" value="PROTEIN CBG26694"/>
    <property type="match status" value="1"/>
</dbReference>
<feature type="domain" description="GRF-type" evidence="8">
    <location>
        <begin position="676"/>
        <end position="720"/>
    </location>
</feature>
<feature type="region of interest" description="Disordered" evidence="5">
    <location>
        <begin position="826"/>
        <end position="885"/>
    </location>
</feature>
<dbReference type="SMART" id="SM00343">
    <property type="entry name" value="ZnF_C2HC"/>
    <property type="match status" value="1"/>
</dbReference>
<dbReference type="OrthoDB" id="437005at2759"/>
<evidence type="ECO:0000259" key="6">
    <source>
        <dbReference type="PROSITE" id="PS50158"/>
    </source>
</evidence>
<dbReference type="InterPro" id="IPR001584">
    <property type="entry name" value="Integrase_cat-core"/>
</dbReference>
<proteinExistence type="predicted"/>
<evidence type="ECO:0000259" key="7">
    <source>
        <dbReference type="PROSITE" id="PS50994"/>
    </source>
</evidence>
<feature type="compositionally biased region" description="Basic and acidic residues" evidence="5">
    <location>
        <begin position="852"/>
        <end position="869"/>
    </location>
</feature>
<feature type="domain" description="Integrase catalytic" evidence="7">
    <location>
        <begin position="1411"/>
        <end position="1528"/>
    </location>
</feature>
<feature type="region of interest" description="Disordered" evidence="5">
    <location>
        <begin position="730"/>
        <end position="769"/>
    </location>
</feature>
<dbReference type="SUPFAM" id="SSF57756">
    <property type="entry name" value="Retrovirus zinc finger-like domains"/>
    <property type="match status" value="1"/>
</dbReference>
<feature type="compositionally biased region" description="Low complexity" evidence="5">
    <location>
        <begin position="745"/>
        <end position="765"/>
    </location>
</feature>
<feature type="domain" description="CCHC-type" evidence="6">
    <location>
        <begin position="405"/>
        <end position="421"/>
    </location>
</feature>
<evidence type="ECO:0000313" key="10">
    <source>
        <dbReference type="Proteomes" id="UP000186817"/>
    </source>
</evidence>
<feature type="compositionally biased region" description="Low complexity" evidence="5">
    <location>
        <begin position="1755"/>
        <end position="1764"/>
    </location>
</feature>
<protein>
    <submittedName>
        <fullName evidence="9">Retrovirus-related Pol polyprotein from transposon TNT 1-94</fullName>
    </submittedName>
</protein>
<feature type="compositionally biased region" description="Acidic residues" evidence="5">
    <location>
        <begin position="1697"/>
        <end position="1709"/>
    </location>
</feature>
<evidence type="ECO:0000256" key="1">
    <source>
        <dbReference type="ARBA" id="ARBA00022723"/>
    </source>
</evidence>
<keyword evidence="3" id="KW-0862">Zinc</keyword>
<feature type="region of interest" description="Disordered" evidence="5">
    <location>
        <begin position="466"/>
        <end position="489"/>
    </location>
</feature>
<dbReference type="PROSITE" id="PS51999">
    <property type="entry name" value="ZF_GRF"/>
    <property type="match status" value="1"/>
</dbReference>
<feature type="region of interest" description="Disordered" evidence="5">
    <location>
        <begin position="1"/>
        <end position="101"/>
    </location>
</feature>
<dbReference type="GO" id="GO:0003676">
    <property type="term" value="F:nucleic acid binding"/>
    <property type="evidence" value="ECO:0007669"/>
    <property type="project" value="InterPro"/>
</dbReference>
<gene>
    <name evidence="9" type="ORF">AK812_SmicGene16588</name>
</gene>
<keyword evidence="10" id="KW-1185">Reference proteome</keyword>
<dbReference type="InterPro" id="IPR010666">
    <property type="entry name" value="Znf_GRF"/>
</dbReference>
<accession>A0A1Q9DZZ5</accession>
<keyword evidence="2 4" id="KW-0863">Zinc-finger</keyword>
<dbReference type="InterPro" id="IPR036397">
    <property type="entry name" value="RNaseH_sf"/>
</dbReference>
<feature type="compositionally biased region" description="Polar residues" evidence="5">
    <location>
        <begin position="730"/>
        <end position="739"/>
    </location>
</feature>
<dbReference type="Pfam" id="PF06839">
    <property type="entry name" value="Zn_ribbon_GRF"/>
    <property type="match status" value="1"/>
</dbReference>
<dbReference type="InterPro" id="IPR050951">
    <property type="entry name" value="Retrovirus_Pol_polyprotein"/>
</dbReference>
<dbReference type="PROSITE" id="PS50158">
    <property type="entry name" value="ZF_CCHC"/>
    <property type="match status" value="1"/>
</dbReference>
<reference evidence="9 10" key="1">
    <citation type="submission" date="2016-02" db="EMBL/GenBank/DDBJ databases">
        <title>Genome analysis of coral dinoflagellate symbionts highlights evolutionary adaptations to a symbiotic lifestyle.</title>
        <authorList>
            <person name="Aranda M."/>
            <person name="Li Y."/>
            <person name="Liew Y.J."/>
            <person name="Baumgarten S."/>
            <person name="Simakov O."/>
            <person name="Wilson M."/>
            <person name="Piel J."/>
            <person name="Ashoor H."/>
            <person name="Bougouffa S."/>
            <person name="Bajic V.B."/>
            <person name="Ryu T."/>
            <person name="Ravasi T."/>
            <person name="Bayer T."/>
            <person name="Micklem G."/>
            <person name="Kim H."/>
            <person name="Bhak J."/>
            <person name="Lajeunesse T.C."/>
            <person name="Voolstra C.R."/>
        </authorList>
    </citation>
    <scope>NUCLEOTIDE SEQUENCE [LARGE SCALE GENOMIC DNA]</scope>
    <source>
        <strain evidence="9 10">CCMP2467</strain>
    </source>
</reference>
<comment type="caution">
    <text evidence="9">The sequence shown here is derived from an EMBL/GenBank/DDBJ whole genome shotgun (WGS) entry which is preliminary data.</text>
</comment>
<evidence type="ECO:0000259" key="8">
    <source>
        <dbReference type="PROSITE" id="PS51999"/>
    </source>
</evidence>
<dbReference type="GO" id="GO:0008270">
    <property type="term" value="F:zinc ion binding"/>
    <property type="evidence" value="ECO:0007669"/>
    <property type="project" value="UniProtKB-KW"/>
</dbReference>
<feature type="region of interest" description="Disordered" evidence="5">
    <location>
        <begin position="1697"/>
        <end position="1824"/>
    </location>
</feature>
<dbReference type="GO" id="GO:0015074">
    <property type="term" value="P:DNA integration"/>
    <property type="evidence" value="ECO:0007669"/>
    <property type="project" value="InterPro"/>
</dbReference>
<dbReference type="Gene3D" id="4.10.60.10">
    <property type="entry name" value="Zinc finger, CCHC-type"/>
    <property type="match status" value="1"/>
</dbReference>
<evidence type="ECO:0000256" key="2">
    <source>
        <dbReference type="ARBA" id="ARBA00022771"/>
    </source>
</evidence>
<dbReference type="PANTHER" id="PTHR37984:SF5">
    <property type="entry name" value="PROTEIN NYNRIN-LIKE"/>
    <property type="match status" value="1"/>
</dbReference>
<evidence type="ECO:0000256" key="4">
    <source>
        <dbReference type="PROSITE-ProRule" id="PRU00047"/>
    </source>
</evidence>
<keyword evidence="1" id="KW-0479">Metal-binding</keyword>
<sequence length="2549" mass="285052">MAADPAASAQPVPDDEVDDEAEEEEPFDPWASQGDQGDAGDRYTARPASPTDAAEYRQFLQFLNRRGGNSARRRGADDDDDDDDRDSRSNSGPPPTWDASTPFKDYLIRARLWLATTKAKPQSRGPMLLRGLTGVPFDDMKYLAKSDSWMKAKDNGEQLLKAMDVKELYGDDEREDMLNSLFKITYAVRRGKSEGHKEFFSRWELAIRKLSEHNITLPSEYLGFLLTMALQLNQEEVKLLMNFTQGKLSQKDVKEWVRVHETNLDLKSAATSSARAKPPAAAYHTEISDSVPEPEDIGDEGPDEQIEVLLNAMQDLSEDSGGTNAADEPGSFDEDEAREILSTMVKEHAKRRTFAAVNEAKKNKTLARGAGARYQFGKGSGKGGSKGGFEGSYRVSIEALKKRTRCANCKELGHWRKECPKPSNRAAKPADKEHGAHLLELGAHEAHFLGFEDFLRMKQAINADSGAQTTIGGSSSSTARPRPSGSASVLSAYKERVPVHDVCFLSRAQAEAQTAFDETCATVDTGCQRSAVAAANMPPGKRSRVDNTKEFNPNEIAWSRMVVRVLMSVLNAASSVILSHLGVRGPRMQIYDQVIQELPQMTGSELNNLRLAVEQHLERRGLEGMSPDQWDAKLPWSRQTTEDHDMETNSENDFILIDTPKLVTGATENHRAVIRCFCQKPTVVIQTRKEGRNQGRLFRRCPLWANPSIRCSYFSWLEHQPYWQPGAASSTAPYPNSTGPPVDYTKAPTTPAKSSKSPSSPTSPSMIDPEKCEHRATTYAGSNAYVHQVKCRDCGKVLSRTRTEGASGSGRPSTNDSLTGRQLLAQQPQRHGARGDRSPPAGGTSATSSGEQHGRHLQGEPEHQDERIGQLHPGQPGLGGVPGVQTVSSYEEPAEVNALLGKHRERQVLGHLRKAERQWTDVASCLCDSQGDGLSSLKVRACHALQGGSSKKVEYYQELFALSKVESKTVAEIYNPNRFGRRAKQFRLHPGQAFDIELGHDLLKPSVQHSVMTYVQQERPGLVILSPPCEAFSTLNRLLDRFRQHNLAALRRHIDKLKRGKVLLNFAMKVCRQCLDQGTTFVFEHPRGASSWTMPSVQRLLKQLGVILVVADQCAYGLTNKHQVPHKKATGFITNNKNVAEALSRKCPKDHPHAWILGNKQISKRAQVYPDALVDAILESYSRSIGKAPHEVHLTKADQVVAKDRRHDCNYFSEQERDEIEEQLRQVPKEILAEEEDPPPPLDMMKPEAFGITADLEATVGWKEVPLTKHWIYVGDNEPELSTPAVDSAARRLPWRTTWTRVQERWVLLEDEVRWQDLPQQPALQPNTRYISVYQARLDQGADKRMRHFPGMAKITLERMIRRAHEGLGHPEHSRFIRILRQSNAPEEVITAAEKFRCSTCEAYKLPDPVRKGAPPKEDLFINERVGVDTVHLRDHNNEAVPSLNIIDFHTHFQLVIPMATESASEVRKAYRQWVRFFGVPRKVLYDLGSEFKAEFRRQVEQDGSEAIPSALETPTQRGGYSPIQRVIGYTPRLPGGLLSGGADDHTFAARLTMGDKDVARAIKMRKAAAVAFHAADCDQALRAATLAGSRKVCDFEVGQAVYFWRRGAGSTKKTRQSYWQGPGRVVMTSLPNAVWIAHGNMLVKASPERVRHASSEENLSVSGWLRGISKTRQDFEKIPRKGFVDLTVENPDEAALEQPDDPLEEDGVIEPVPPGILPAEDAPVRRVRQKTSMYSNIRPEPREEDDSQPTGPNEPLEAPELLPSQANEPPLAPSPPPGLSEMELDMDLDFDNAGLPEAPGSARATGSSAGTKREGDDQTAPPGRRSRVALLEAFHLHLQGLSKQRQKKESKASDFKGKDFDKLQKAILKEINNNLATQAYEILSKEASEEIMRTKPEKVMESRYVITKKPLEPSEVSKAESEGILLADYDHGPCKAKCRHVMRGYSEESALDVEFTTPQITRDSVIFILQILSSFTWTPGFVDFTQAFHSGDWIQRELYCSQPREGIPGMHPKQLLRLLKTCYGLTDGPLAWYKHLARRLQQLGYEVSKADPCVFFLRGPEKEGSKLEGIIGVATDDLLHGGTERHWSNIATIAQEYKLGKNQQGAGRFTGKDIALQDDGSILVNQQFYVEDKVKIISLDRKRKQQRYSRCTPAEVESLRSSLGVLSWLAKETRCDLAGRVALLQQAFPEPQVRDLIEANKISEEARKESDLGIKIMPIPVESLRVSVVTDAAWGNSRETPWLEDHPDDYWEEKPECWIRHHVQPRRTTYHPGSSPDGPDLHRLSGKRTIYKFQQTQGQVDHQVIEDNWAEPDGIRVLQDTAWTGSSWFWKDDNGGVPASKIHSSWVQLQNLSSQGGQIVIYHDKKLSEAEEPAMTTVASWRSYRLKRKTVDTLAAEGQALQSGLGSVHWHRLLFMEALYGDLKMSEWRAVAGRLPFLAAVDSKSLFDAVNKCACTAAYVSDKRTAIDLAVIKSDLLETSGTIRWVDTRSMISDPLTKQHPGTYLKYVLRKGYWSVMEEGHALQIKALEREAKRASENLFLTVWEFRV</sequence>
<evidence type="ECO:0000256" key="3">
    <source>
        <dbReference type="ARBA" id="ARBA00022833"/>
    </source>
</evidence>
<dbReference type="Proteomes" id="UP000186817">
    <property type="component" value="Unassembled WGS sequence"/>
</dbReference>
<evidence type="ECO:0000256" key="5">
    <source>
        <dbReference type="SAM" id="MobiDB-lite"/>
    </source>
</evidence>
<dbReference type="PROSITE" id="PS50994">
    <property type="entry name" value="INTEGRASE"/>
    <property type="match status" value="1"/>
</dbReference>
<evidence type="ECO:0000313" key="9">
    <source>
        <dbReference type="EMBL" id="OLQ00717.1"/>
    </source>
</evidence>
<organism evidence="9 10">
    <name type="scientific">Symbiodinium microadriaticum</name>
    <name type="common">Dinoflagellate</name>
    <name type="synonym">Zooxanthella microadriatica</name>
    <dbReference type="NCBI Taxonomy" id="2951"/>
    <lineage>
        <taxon>Eukaryota</taxon>
        <taxon>Sar</taxon>
        <taxon>Alveolata</taxon>
        <taxon>Dinophyceae</taxon>
        <taxon>Suessiales</taxon>
        <taxon>Symbiodiniaceae</taxon>
        <taxon>Symbiodinium</taxon>
    </lineage>
</organism>
<name>A0A1Q9DZZ5_SYMMI</name>
<dbReference type="InterPro" id="IPR036875">
    <property type="entry name" value="Znf_CCHC_sf"/>
</dbReference>
<dbReference type="InterPro" id="IPR013103">
    <property type="entry name" value="RVT_2"/>
</dbReference>
<dbReference type="InterPro" id="IPR001878">
    <property type="entry name" value="Znf_CCHC"/>
</dbReference>
<dbReference type="Pfam" id="PF07727">
    <property type="entry name" value="RVT_2"/>
    <property type="match status" value="1"/>
</dbReference>